<dbReference type="AlphaFoldDB" id="A0A4Y7KL72"/>
<dbReference type="InterPro" id="IPR037034">
    <property type="entry name" value="RNA_pol_Rpb2_2_sf"/>
</dbReference>
<dbReference type="Gene3D" id="3.90.1110.10">
    <property type="entry name" value="RNA polymerase Rpb2, domain 2"/>
    <property type="match status" value="1"/>
</dbReference>
<dbReference type="STRING" id="3469.A0A4Y7KL72"/>
<dbReference type="GO" id="GO:0006351">
    <property type="term" value="P:DNA-templated transcription"/>
    <property type="evidence" value="ECO:0007669"/>
    <property type="project" value="InterPro"/>
</dbReference>
<comment type="similarity">
    <text evidence="1">Belongs to the RNA polymerase beta chain family.</text>
</comment>
<evidence type="ECO:0000256" key="4">
    <source>
        <dbReference type="ARBA" id="ARBA00022679"/>
    </source>
</evidence>
<accession>A0A4Y7KL72</accession>
<evidence type="ECO:0000256" key="5">
    <source>
        <dbReference type="ARBA" id="ARBA00022695"/>
    </source>
</evidence>
<organism evidence="8 9">
    <name type="scientific">Papaver somniferum</name>
    <name type="common">Opium poppy</name>
    <dbReference type="NCBI Taxonomy" id="3469"/>
    <lineage>
        <taxon>Eukaryota</taxon>
        <taxon>Viridiplantae</taxon>
        <taxon>Streptophyta</taxon>
        <taxon>Embryophyta</taxon>
        <taxon>Tracheophyta</taxon>
        <taxon>Spermatophyta</taxon>
        <taxon>Magnoliopsida</taxon>
        <taxon>Ranunculales</taxon>
        <taxon>Papaveraceae</taxon>
        <taxon>Papaveroideae</taxon>
        <taxon>Papaver</taxon>
    </lineage>
</organism>
<protein>
    <recommendedName>
        <fullName evidence="2">DNA-directed RNA polymerase</fullName>
        <ecNumber evidence="2">2.7.7.6</ecNumber>
    </recommendedName>
</protein>
<dbReference type="OMA" id="DDKECAS"/>
<dbReference type="FunFam" id="3.90.1100.10:FF:000014">
    <property type="entry name" value="DNA-directed RNA polymerase subunit beta"/>
    <property type="match status" value="1"/>
</dbReference>
<keyword evidence="5" id="KW-0548">Nucleotidyltransferase</keyword>
<evidence type="ECO:0000256" key="1">
    <source>
        <dbReference type="ARBA" id="ARBA00006835"/>
    </source>
</evidence>
<dbReference type="Pfam" id="PF04563">
    <property type="entry name" value="RNA_pol_Rpb2_1"/>
    <property type="match status" value="1"/>
</dbReference>
<dbReference type="Gene3D" id="3.90.1100.10">
    <property type="match status" value="1"/>
</dbReference>
<evidence type="ECO:0000256" key="6">
    <source>
        <dbReference type="ARBA" id="ARBA00023163"/>
    </source>
</evidence>
<keyword evidence="4" id="KW-0808">Transferase</keyword>
<name>A0A4Y7KL72_PAPSO</name>
<evidence type="ECO:0000256" key="3">
    <source>
        <dbReference type="ARBA" id="ARBA00022478"/>
    </source>
</evidence>
<evidence type="ECO:0000313" key="9">
    <source>
        <dbReference type="Proteomes" id="UP000316621"/>
    </source>
</evidence>
<dbReference type="InterPro" id="IPR007644">
    <property type="entry name" value="RNA_pol_bsu_protrusion"/>
</dbReference>
<dbReference type="GO" id="GO:0003899">
    <property type="term" value="F:DNA-directed RNA polymerase activity"/>
    <property type="evidence" value="ECO:0007669"/>
    <property type="project" value="UniProtKB-EC"/>
</dbReference>
<evidence type="ECO:0000256" key="2">
    <source>
        <dbReference type="ARBA" id="ARBA00012418"/>
    </source>
</evidence>
<reference evidence="8 9" key="1">
    <citation type="journal article" date="2018" name="Science">
        <title>The opium poppy genome and morphinan production.</title>
        <authorList>
            <person name="Guo L."/>
            <person name="Winzer T."/>
            <person name="Yang X."/>
            <person name="Li Y."/>
            <person name="Ning Z."/>
            <person name="He Z."/>
            <person name="Teodor R."/>
            <person name="Lu Y."/>
            <person name="Bowser T.A."/>
            <person name="Graham I.A."/>
            <person name="Ye K."/>
        </authorList>
    </citation>
    <scope>NUCLEOTIDE SEQUENCE [LARGE SCALE GENOMIC DNA]</scope>
    <source>
        <strain evidence="9">cv. HN1</strain>
        <tissue evidence="8">Leaves</tissue>
    </source>
</reference>
<dbReference type="Gramene" id="RZC72635">
    <property type="protein sequence ID" value="RZC72635"/>
    <property type="gene ID" value="C5167_048115"/>
</dbReference>
<dbReference type="GO" id="GO:0003677">
    <property type="term" value="F:DNA binding"/>
    <property type="evidence" value="ECO:0007669"/>
    <property type="project" value="InterPro"/>
</dbReference>
<dbReference type="Proteomes" id="UP000316621">
    <property type="component" value="Chromosome 8"/>
</dbReference>
<dbReference type="GO" id="GO:0000428">
    <property type="term" value="C:DNA-directed RNA polymerase complex"/>
    <property type="evidence" value="ECO:0007669"/>
    <property type="project" value="UniProtKB-KW"/>
</dbReference>
<keyword evidence="6" id="KW-0804">Transcription</keyword>
<dbReference type="InterPro" id="IPR015712">
    <property type="entry name" value="DNA-dir_RNA_pol_su2"/>
</dbReference>
<dbReference type="EC" id="2.7.7.6" evidence="2"/>
<dbReference type="SUPFAM" id="SSF64484">
    <property type="entry name" value="beta and beta-prime subunits of DNA dependent RNA-polymerase"/>
    <property type="match status" value="1"/>
</dbReference>
<keyword evidence="9" id="KW-1185">Reference proteome</keyword>
<proteinExistence type="inferred from homology"/>
<evidence type="ECO:0000259" key="7">
    <source>
        <dbReference type="Pfam" id="PF04563"/>
    </source>
</evidence>
<keyword evidence="3" id="KW-0240">DNA-directed RNA polymerase</keyword>
<dbReference type="PANTHER" id="PTHR20856">
    <property type="entry name" value="DNA-DIRECTED RNA POLYMERASE I SUBUNIT 2"/>
    <property type="match status" value="1"/>
</dbReference>
<evidence type="ECO:0000313" key="8">
    <source>
        <dbReference type="EMBL" id="RZC72635.1"/>
    </source>
</evidence>
<dbReference type="GO" id="GO:0032549">
    <property type="term" value="F:ribonucleoside binding"/>
    <property type="evidence" value="ECO:0007669"/>
    <property type="project" value="InterPro"/>
</dbReference>
<gene>
    <name evidence="8" type="ORF">C5167_048115</name>
</gene>
<feature type="domain" description="RNA polymerase beta subunit protrusion" evidence="7">
    <location>
        <begin position="38"/>
        <end position="206"/>
    </location>
</feature>
<dbReference type="EMBL" id="CM010722">
    <property type="protein sequence ID" value="RZC72635.1"/>
    <property type="molecule type" value="Genomic_DNA"/>
</dbReference>
<sequence>MGSLEEDFGATDKQFLAAPIKKAVDKFPLVPEFLKVRGLVKQHLDSYNYFVNIGIKKIVRANAVIQSDNDPEIGLRYTNVEIGEPSIDIDTARRNLIPQECRLWDMTYAAPITVSAVVRRRINGRIEPIERKNIVIGRMPVMLRSCRCVLNGKDEEELARLGECPLDPGGYFVVKVTEKVILIQEQLSNNRIIIDTVKGNLVASVTSSTEKIKSKTVILMDKDKIYLLLNQFSKKVPIMVVMKAMGIESDQEVVQMVGRDPRYANMLLASIQECATANVYSQKQALEYLDNSVKKYAFSNASQEGRGLSILRDVFIANVPVHE</sequence>